<comment type="caution">
    <text evidence="11">The sequence shown here is derived from an EMBL/GenBank/DDBJ whole genome shotgun (WGS) entry which is preliminary data.</text>
</comment>
<dbReference type="Gene3D" id="6.10.340.10">
    <property type="match status" value="1"/>
</dbReference>
<dbReference type="PANTHER" id="PTHR34220:SF9">
    <property type="entry name" value="SIGNAL TRANSDUCTION HISTIDINE KINASE INTERNAL REGION DOMAIN-CONTAINING PROTEIN"/>
    <property type="match status" value="1"/>
</dbReference>
<dbReference type="PROSITE" id="PS50885">
    <property type="entry name" value="HAMP"/>
    <property type="match status" value="1"/>
</dbReference>
<keyword evidence="7" id="KW-0902">Two-component regulatory system</keyword>
<dbReference type="Gene3D" id="3.30.565.10">
    <property type="entry name" value="Histidine kinase-like ATPase, C-terminal domain"/>
    <property type="match status" value="1"/>
</dbReference>
<protein>
    <recommendedName>
        <fullName evidence="3">histidine kinase</fullName>
        <ecNumber evidence="3">2.7.13.3</ecNumber>
    </recommendedName>
</protein>
<organism evidence="11 12">
    <name type="scientific">Butyricicoccus pullicaecorum</name>
    <dbReference type="NCBI Taxonomy" id="501571"/>
    <lineage>
        <taxon>Bacteria</taxon>
        <taxon>Bacillati</taxon>
        <taxon>Bacillota</taxon>
        <taxon>Clostridia</taxon>
        <taxon>Eubacteriales</taxon>
        <taxon>Butyricicoccaceae</taxon>
        <taxon>Butyricicoccus</taxon>
    </lineage>
</organism>
<evidence type="ECO:0000256" key="7">
    <source>
        <dbReference type="ARBA" id="ARBA00023012"/>
    </source>
</evidence>
<keyword evidence="8" id="KW-1133">Transmembrane helix</keyword>
<dbReference type="InterPro" id="IPR005467">
    <property type="entry name" value="His_kinase_dom"/>
</dbReference>
<dbReference type="AlphaFoldDB" id="A0A1Y4L8S2"/>
<dbReference type="EMBL" id="NFKK01000005">
    <property type="protein sequence ID" value="OUP53133.1"/>
    <property type="molecule type" value="Genomic_DNA"/>
</dbReference>
<evidence type="ECO:0000313" key="11">
    <source>
        <dbReference type="EMBL" id="OUP53133.1"/>
    </source>
</evidence>
<feature type="transmembrane region" description="Helical" evidence="8">
    <location>
        <begin position="31"/>
        <end position="53"/>
    </location>
</feature>
<keyword evidence="6" id="KW-0418">Kinase</keyword>
<evidence type="ECO:0000256" key="6">
    <source>
        <dbReference type="ARBA" id="ARBA00022777"/>
    </source>
</evidence>
<evidence type="ECO:0000313" key="12">
    <source>
        <dbReference type="Proteomes" id="UP000195897"/>
    </source>
</evidence>
<evidence type="ECO:0000259" key="9">
    <source>
        <dbReference type="PROSITE" id="PS50109"/>
    </source>
</evidence>
<dbReference type="Proteomes" id="UP000195897">
    <property type="component" value="Unassembled WGS sequence"/>
</dbReference>
<evidence type="ECO:0000256" key="2">
    <source>
        <dbReference type="ARBA" id="ARBA00004370"/>
    </source>
</evidence>
<dbReference type="GO" id="GO:0000155">
    <property type="term" value="F:phosphorelay sensor kinase activity"/>
    <property type="evidence" value="ECO:0007669"/>
    <property type="project" value="InterPro"/>
</dbReference>
<dbReference type="GO" id="GO:0016020">
    <property type="term" value="C:membrane"/>
    <property type="evidence" value="ECO:0007669"/>
    <property type="project" value="UniProtKB-SubCell"/>
</dbReference>
<sequence length="595" mass="67118">MKPAWRVYLSIQSLWGKEEPGMKNHQLQHRLLKYFIFVAIVPAVCIALLYFGITQADTRARLEQDCNQRLTHAMNKIENKVTQLNEFTGWIFRQEDLQMLLARPEAQASCYDEVFHQAVQELRSQFSYRPVTRDILSLFLIGDNGVDIRAGSEASLIDPKDLTNLITCSDTCDTYWGRLTDNLTTFTDHPQVIFYRHPMIESDTGAQTGWLVLLFSSDLFRDECADLLTDAENQVILSNQNGGTLACFGSQQSQETRLEGNVESLSTGWTLYVQMSAAALGGQRRTALWMTGLIFLVALIMTAILAWMLSRSLARPVERMMQTVARISQGDFSRNHPVVLGGTSEMDTLERHIGDMGDSMERLLHTQLEREQEKRALEIRMLQNQLNPHFLYNTLNTIKLMAALQGKTAIQNMIEALGRLLRANLSAGEEQICLSQELEMLDSYLYIQNTAKKGVLCLVKEISEPDVLECLVPKFLLQPVVENAIVHGLVQNPMGGTIALSIQAVGHTLHLIVSDTGQGMTPDTLDALRHRIRDIEPPRTDRKHGFGLWSTAARLRLQYDDKAGISIDSQEGHGTTVHIWLPVQRGRRTQDAKKE</sequence>
<feature type="domain" description="Histidine kinase" evidence="9">
    <location>
        <begin position="477"/>
        <end position="585"/>
    </location>
</feature>
<evidence type="ECO:0000256" key="4">
    <source>
        <dbReference type="ARBA" id="ARBA00022553"/>
    </source>
</evidence>
<feature type="transmembrane region" description="Helical" evidence="8">
    <location>
        <begin position="287"/>
        <end position="310"/>
    </location>
</feature>
<keyword evidence="4" id="KW-0597">Phosphoprotein</keyword>
<dbReference type="Pfam" id="PF00672">
    <property type="entry name" value="HAMP"/>
    <property type="match status" value="1"/>
</dbReference>
<dbReference type="InterPro" id="IPR050640">
    <property type="entry name" value="Bact_2-comp_sensor_kinase"/>
</dbReference>
<evidence type="ECO:0000256" key="3">
    <source>
        <dbReference type="ARBA" id="ARBA00012438"/>
    </source>
</evidence>
<dbReference type="Pfam" id="PF06580">
    <property type="entry name" value="His_kinase"/>
    <property type="match status" value="1"/>
</dbReference>
<evidence type="ECO:0000256" key="5">
    <source>
        <dbReference type="ARBA" id="ARBA00022679"/>
    </source>
</evidence>
<evidence type="ECO:0000256" key="1">
    <source>
        <dbReference type="ARBA" id="ARBA00000085"/>
    </source>
</evidence>
<dbReference type="PANTHER" id="PTHR34220">
    <property type="entry name" value="SENSOR HISTIDINE KINASE YPDA"/>
    <property type="match status" value="1"/>
</dbReference>
<dbReference type="CDD" id="cd06225">
    <property type="entry name" value="HAMP"/>
    <property type="match status" value="1"/>
</dbReference>
<dbReference type="EC" id="2.7.13.3" evidence="3"/>
<dbReference type="InterPro" id="IPR003594">
    <property type="entry name" value="HATPase_dom"/>
</dbReference>
<gene>
    <name evidence="11" type="ORF">B5F17_06055</name>
</gene>
<dbReference type="InterPro" id="IPR036890">
    <property type="entry name" value="HATPase_C_sf"/>
</dbReference>
<dbReference type="SMART" id="SM00304">
    <property type="entry name" value="HAMP"/>
    <property type="match status" value="1"/>
</dbReference>
<name>A0A1Y4L8S2_9FIRM</name>
<feature type="domain" description="HAMP" evidence="10">
    <location>
        <begin position="311"/>
        <end position="365"/>
    </location>
</feature>
<comment type="catalytic activity">
    <reaction evidence="1">
        <text>ATP + protein L-histidine = ADP + protein N-phospho-L-histidine.</text>
        <dbReference type="EC" id="2.7.13.3"/>
    </reaction>
</comment>
<dbReference type="InterPro" id="IPR010559">
    <property type="entry name" value="Sig_transdc_His_kin_internal"/>
</dbReference>
<reference evidence="12" key="1">
    <citation type="submission" date="2017-04" db="EMBL/GenBank/DDBJ databases">
        <title>Function of individual gut microbiota members based on whole genome sequencing of pure cultures obtained from chicken caecum.</title>
        <authorList>
            <person name="Medvecky M."/>
            <person name="Cejkova D."/>
            <person name="Polansky O."/>
            <person name="Karasova D."/>
            <person name="Kubasova T."/>
            <person name="Cizek A."/>
            <person name="Rychlik I."/>
        </authorList>
    </citation>
    <scope>NUCLEOTIDE SEQUENCE [LARGE SCALE GENOMIC DNA]</scope>
    <source>
        <strain evidence="12">An180</strain>
    </source>
</reference>
<dbReference type="SUPFAM" id="SSF158472">
    <property type="entry name" value="HAMP domain-like"/>
    <property type="match status" value="1"/>
</dbReference>
<evidence type="ECO:0000259" key="10">
    <source>
        <dbReference type="PROSITE" id="PS50885"/>
    </source>
</evidence>
<dbReference type="SUPFAM" id="SSF55874">
    <property type="entry name" value="ATPase domain of HSP90 chaperone/DNA topoisomerase II/histidine kinase"/>
    <property type="match status" value="1"/>
</dbReference>
<dbReference type="Pfam" id="PF02518">
    <property type="entry name" value="HATPase_c"/>
    <property type="match status" value="1"/>
</dbReference>
<dbReference type="InterPro" id="IPR003660">
    <property type="entry name" value="HAMP_dom"/>
</dbReference>
<proteinExistence type="predicted"/>
<evidence type="ECO:0000256" key="8">
    <source>
        <dbReference type="SAM" id="Phobius"/>
    </source>
</evidence>
<accession>A0A1Y4L8S2</accession>
<comment type="subcellular location">
    <subcellularLocation>
        <location evidence="2">Membrane</location>
    </subcellularLocation>
</comment>
<keyword evidence="8" id="KW-0812">Transmembrane</keyword>
<keyword evidence="5" id="KW-0808">Transferase</keyword>
<keyword evidence="8" id="KW-0472">Membrane</keyword>
<dbReference type="PROSITE" id="PS50109">
    <property type="entry name" value="HIS_KIN"/>
    <property type="match status" value="1"/>
</dbReference>